<sequence length="154" mass="17441">MELPLADATLRSGTASEFDRHVQSLEARSRRILSCTPRDSFAWLVAFGLEVERGVSVHAFDLLAASYETSPNEAWVGLRRIIVATPLALAAPEHIRRMILDEFQNLVRHRFVEIPARVYFNAPVDIRALLESRIEQLNPSSKKLFSEELGKLRS</sequence>
<evidence type="ECO:0000313" key="2">
    <source>
        <dbReference type="Proteomes" id="UP000528734"/>
    </source>
</evidence>
<dbReference type="Proteomes" id="UP000528734">
    <property type="component" value="Unassembled WGS sequence"/>
</dbReference>
<organism evidence="1 2">
    <name type="scientific">Bradyrhizobium archetypum</name>
    <dbReference type="NCBI Taxonomy" id="2721160"/>
    <lineage>
        <taxon>Bacteria</taxon>
        <taxon>Pseudomonadati</taxon>
        <taxon>Pseudomonadota</taxon>
        <taxon>Alphaproteobacteria</taxon>
        <taxon>Hyphomicrobiales</taxon>
        <taxon>Nitrobacteraceae</taxon>
        <taxon>Bradyrhizobium</taxon>
    </lineage>
</organism>
<keyword evidence="2" id="KW-1185">Reference proteome</keyword>
<proteinExistence type="predicted"/>
<gene>
    <name evidence="1" type="ORF">HCN50_15715</name>
</gene>
<dbReference type="RefSeq" id="WP_171710538.1">
    <property type="nucleotide sequence ID" value="NZ_JAAVLW010000004.1"/>
</dbReference>
<name>A0A7Y4H4V3_9BRAD</name>
<evidence type="ECO:0000313" key="1">
    <source>
        <dbReference type="EMBL" id="NOJ47680.1"/>
    </source>
</evidence>
<protein>
    <submittedName>
        <fullName evidence="1">Uncharacterized protein</fullName>
    </submittedName>
</protein>
<dbReference type="EMBL" id="JAAVLW010000004">
    <property type="protein sequence ID" value="NOJ47680.1"/>
    <property type="molecule type" value="Genomic_DNA"/>
</dbReference>
<dbReference type="AlphaFoldDB" id="A0A7Y4H4V3"/>
<comment type="caution">
    <text evidence="1">The sequence shown here is derived from an EMBL/GenBank/DDBJ whole genome shotgun (WGS) entry which is preliminary data.</text>
</comment>
<accession>A0A7Y4H4V3</accession>
<reference evidence="1 2" key="1">
    <citation type="submission" date="2020-03" db="EMBL/GenBank/DDBJ databases">
        <title>Bradyrhizobium diversity isolated from nodules of Muelleranthus trifoliolatus.</title>
        <authorList>
            <person name="Klepa M."/>
            <person name="Helene L."/>
            <person name="Hungria M."/>
        </authorList>
    </citation>
    <scope>NUCLEOTIDE SEQUENCE [LARGE SCALE GENOMIC DNA]</scope>
    <source>
        <strain evidence="1 2">WSM 1744</strain>
    </source>
</reference>